<dbReference type="Proteomes" id="UP000189674">
    <property type="component" value="Chromosome"/>
</dbReference>
<accession>A0A1U9NLK0</accession>
<sequence length="71" mass="8350">MLKKRSYKTVMTGKWHLGHHREFLTLQHDFDEYLGLPYSNDMWSVDFDSNSSKGRKNFKGDNAQCMGTSLY</sequence>
<dbReference type="EMBL" id="CP019791">
    <property type="protein sequence ID" value="AQT68811.1"/>
    <property type="molecule type" value="Genomic_DNA"/>
</dbReference>
<gene>
    <name evidence="1" type="ORF">STSP2_01987</name>
</gene>
<protein>
    <recommendedName>
        <fullName evidence="3">Arylsulfatase</fullName>
    </recommendedName>
</protein>
<dbReference type="STRING" id="1936003.STSP2_01987"/>
<dbReference type="Gene3D" id="3.40.720.10">
    <property type="entry name" value="Alkaline Phosphatase, subunit A"/>
    <property type="match status" value="1"/>
</dbReference>
<name>A0A1U9NLK0_9BACT</name>
<evidence type="ECO:0000313" key="2">
    <source>
        <dbReference type="Proteomes" id="UP000189674"/>
    </source>
</evidence>
<organism evidence="1 2">
    <name type="scientific">Anaerohalosphaera lusitana</name>
    <dbReference type="NCBI Taxonomy" id="1936003"/>
    <lineage>
        <taxon>Bacteria</taxon>
        <taxon>Pseudomonadati</taxon>
        <taxon>Planctomycetota</taxon>
        <taxon>Phycisphaerae</taxon>
        <taxon>Sedimentisphaerales</taxon>
        <taxon>Anaerohalosphaeraceae</taxon>
        <taxon>Anaerohalosphaera</taxon>
    </lineage>
</organism>
<dbReference type="SUPFAM" id="SSF53649">
    <property type="entry name" value="Alkaline phosphatase-like"/>
    <property type="match status" value="1"/>
</dbReference>
<proteinExistence type="predicted"/>
<dbReference type="InterPro" id="IPR017850">
    <property type="entry name" value="Alkaline_phosphatase_core_sf"/>
</dbReference>
<reference evidence="2" key="1">
    <citation type="submission" date="2017-02" db="EMBL/GenBank/DDBJ databases">
        <title>Comparative genomics and description of representatives of a novel lineage of planctomycetes thriving in anoxic sediments.</title>
        <authorList>
            <person name="Spring S."/>
            <person name="Bunk B."/>
            <person name="Sproer C."/>
        </authorList>
    </citation>
    <scope>NUCLEOTIDE SEQUENCE [LARGE SCALE GENOMIC DNA]</scope>
    <source>
        <strain evidence="2">ST-NAGAB-D1</strain>
    </source>
</reference>
<evidence type="ECO:0000313" key="1">
    <source>
        <dbReference type="EMBL" id="AQT68811.1"/>
    </source>
</evidence>
<keyword evidence="2" id="KW-1185">Reference proteome</keyword>
<evidence type="ECO:0008006" key="3">
    <source>
        <dbReference type="Google" id="ProtNLM"/>
    </source>
</evidence>
<dbReference type="AlphaFoldDB" id="A0A1U9NLK0"/>
<dbReference type="KEGG" id="alus:STSP2_01987"/>